<comment type="caution">
    <text evidence="2">The sequence shown here is derived from an EMBL/GenBank/DDBJ whole genome shotgun (WGS) entry which is preliminary data.</text>
</comment>
<accession>A0A6M0RCZ8</accession>
<evidence type="ECO:0000313" key="3">
    <source>
        <dbReference type="Proteomes" id="UP000481033"/>
    </source>
</evidence>
<dbReference type="AlphaFoldDB" id="A0A6M0RCZ8"/>
<keyword evidence="1" id="KW-0732">Signal</keyword>
<dbReference type="EMBL" id="QXHD01000001">
    <property type="protein sequence ID" value="NEZ54224.1"/>
    <property type="molecule type" value="Genomic_DNA"/>
</dbReference>
<sequence>MKRTLLSALTVLVASAAIAPIASAAEPASFNIQSARLEALDARTKNSVHKLRLEHLNNQTKAIEDIQATRLDALDARTKAVDNIQAARLDALDARTKNSVHKLRLEHLNNQTKAIEDIQAARLDALDARTKSIR</sequence>
<keyword evidence="3" id="KW-1185">Reference proteome</keyword>
<feature type="chain" id="PRO_5026974747" evidence="1">
    <location>
        <begin position="25"/>
        <end position="134"/>
    </location>
</feature>
<name>A0A6M0RCZ8_9CYAN</name>
<gene>
    <name evidence="2" type="ORF">DXZ20_00580</name>
</gene>
<dbReference type="RefSeq" id="WP_163695638.1">
    <property type="nucleotide sequence ID" value="NZ_QXHD01000001.1"/>
</dbReference>
<evidence type="ECO:0000313" key="2">
    <source>
        <dbReference type="EMBL" id="NEZ54224.1"/>
    </source>
</evidence>
<reference evidence="2 3" key="1">
    <citation type="journal article" date="2020" name="Microb. Ecol.">
        <title>Ecogenomics of the Marine Benthic Filamentous Cyanobacterium Adonisia.</title>
        <authorList>
            <person name="Walter J.M."/>
            <person name="Coutinho F.H."/>
            <person name="Leomil L."/>
            <person name="Hargreaves P.I."/>
            <person name="Campeao M.E."/>
            <person name="Vieira V.V."/>
            <person name="Silva B.S."/>
            <person name="Fistarol G.O."/>
            <person name="Salomon P.S."/>
            <person name="Sawabe T."/>
            <person name="Mino S."/>
            <person name="Hosokawa M."/>
            <person name="Miyashita H."/>
            <person name="Maruyama F."/>
            <person name="van Verk M.C."/>
            <person name="Dutilh B.E."/>
            <person name="Thompson C.C."/>
            <person name="Thompson F.L."/>
        </authorList>
    </citation>
    <scope>NUCLEOTIDE SEQUENCE [LARGE SCALE GENOMIC DNA]</scope>
    <source>
        <strain evidence="2 3">CCMR0081</strain>
    </source>
</reference>
<organism evidence="2 3">
    <name type="scientific">Adonisia turfae CCMR0081</name>
    <dbReference type="NCBI Taxonomy" id="2292702"/>
    <lineage>
        <taxon>Bacteria</taxon>
        <taxon>Bacillati</taxon>
        <taxon>Cyanobacteriota</taxon>
        <taxon>Adonisia</taxon>
        <taxon>Adonisia turfae</taxon>
    </lineage>
</organism>
<dbReference type="Proteomes" id="UP000481033">
    <property type="component" value="Unassembled WGS sequence"/>
</dbReference>
<feature type="signal peptide" evidence="1">
    <location>
        <begin position="1"/>
        <end position="24"/>
    </location>
</feature>
<evidence type="ECO:0000256" key="1">
    <source>
        <dbReference type="SAM" id="SignalP"/>
    </source>
</evidence>
<proteinExistence type="predicted"/>
<protein>
    <submittedName>
        <fullName evidence="2">Uncharacterized protein</fullName>
    </submittedName>
</protein>